<dbReference type="EMBL" id="CAEZVL010000142">
    <property type="protein sequence ID" value="CAB4635223.1"/>
    <property type="molecule type" value="Genomic_DNA"/>
</dbReference>
<dbReference type="NCBIfam" id="TIGR01679">
    <property type="entry name" value="bact_FAD_ox"/>
    <property type="match status" value="1"/>
</dbReference>
<dbReference type="PANTHER" id="PTHR43762:SF1">
    <property type="entry name" value="D-ARABINONO-1,4-LACTONE OXIDASE"/>
    <property type="match status" value="1"/>
</dbReference>
<dbReference type="Pfam" id="PF04030">
    <property type="entry name" value="ALO"/>
    <property type="match status" value="1"/>
</dbReference>
<sequence>MSAIRSGTWTNWAGNQKSTPLRINEPAGESDLADIVARASRAGQTVKAVGAGHSFTSTATTSGHLITMGRLNKMLDVDRQASTVTVQAGMYISDLNEQLAELGLAMPNLGDIAYQTISGAISTSTHGTGRNLPGLAAQVSGMRLVTGDGNVLEINEKENSDLLKFAAVGVGALGLISQVTLKVVPAFRLKAIEGAQKLDALIENLDQLVESNDHFEFFWIPHTKWALTKTNNRTTEPLQTLSKIKHWYSKTLLENYAFGAVCTLGRLRPQMIPRLATALPSTGQTTTVNDSYRIFSSKRIVKFVEMEYAIPREFCGEALQRIRQVIETKKYNISFPVEVRFTAKDDLVLSTATARPTAYIAVHMFKGMDHTAYFNDVANIMSDYQGRPHWGKMHSLTHRELSQLYPQWNDFLAVRDKLDPQRTFANSYTTQVFGD</sequence>
<dbReference type="Gene3D" id="3.30.43.10">
    <property type="entry name" value="Uridine Diphospho-n-acetylenolpyruvylglucosamine Reductase, domain 2"/>
    <property type="match status" value="1"/>
</dbReference>
<protein>
    <submittedName>
        <fullName evidence="4">Unannotated protein</fullName>
    </submittedName>
</protein>
<proteinExistence type="predicted"/>
<evidence type="ECO:0000313" key="6">
    <source>
        <dbReference type="EMBL" id="CAB4789520.1"/>
    </source>
</evidence>
<keyword evidence="1" id="KW-0560">Oxidoreductase</keyword>
<dbReference type="InterPro" id="IPR007173">
    <property type="entry name" value="ALO_C"/>
</dbReference>
<dbReference type="GO" id="GO:0080049">
    <property type="term" value="F:L-gulono-1,4-lactone dehydrogenase activity"/>
    <property type="evidence" value="ECO:0007669"/>
    <property type="project" value="TreeGrafter"/>
</dbReference>
<dbReference type="InterPro" id="IPR010031">
    <property type="entry name" value="FAD_lactone_oxidase-like"/>
</dbReference>
<dbReference type="GO" id="GO:0016020">
    <property type="term" value="C:membrane"/>
    <property type="evidence" value="ECO:0007669"/>
    <property type="project" value="InterPro"/>
</dbReference>
<evidence type="ECO:0000313" key="5">
    <source>
        <dbReference type="EMBL" id="CAB4635223.1"/>
    </source>
</evidence>
<dbReference type="EMBL" id="CAEZUK010000128">
    <property type="protein sequence ID" value="CAB4602753.1"/>
    <property type="molecule type" value="Genomic_DNA"/>
</dbReference>
<dbReference type="Gene3D" id="3.30.465.10">
    <property type="match status" value="1"/>
</dbReference>
<reference evidence="4" key="1">
    <citation type="submission" date="2020-05" db="EMBL/GenBank/DDBJ databases">
        <authorList>
            <person name="Chiriac C."/>
            <person name="Salcher M."/>
            <person name="Ghai R."/>
            <person name="Kavagutti S V."/>
        </authorList>
    </citation>
    <scope>NUCLEOTIDE SEQUENCE</scope>
</reference>
<feature type="compositionally biased region" description="Polar residues" evidence="2">
    <location>
        <begin position="1"/>
        <end position="21"/>
    </location>
</feature>
<name>A0A6J6GSA4_9ZZZZ</name>
<dbReference type="Pfam" id="PF01565">
    <property type="entry name" value="FAD_binding_4"/>
    <property type="match status" value="1"/>
</dbReference>
<feature type="domain" description="FAD-binding PCMH-type" evidence="3">
    <location>
        <begin position="16"/>
        <end position="186"/>
    </location>
</feature>
<dbReference type="PIRSF" id="PIRSF000136">
    <property type="entry name" value="LGO_GLO"/>
    <property type="match status" value="1"/>
</dbReference>
<evidence type="ECO:0000313" key="4">
    <source>
        <dbReference type="EMBL" id="CAB4602753.1"/>
    </source>
</evidence>
<evidence type="ECO:0000256" key="1">
    <source>
        <dbReference type="ARBA" id="ARBA00023002"/>
    </source>
</evidence>
<dbReference type="InterPro" id="IPR016169">
    <property type="entry name" value="FAD-bd_PCMH_sub2"/>
</dbReference>
<dbReference type="Gene3D" id="3.30.70.2520">
    <property type="match status" value="1"/>
</dbReference>
<dbReference type="PROSITE" id="PS51387">
    <property type="entry name" value="FAD_PCMH"/>
    <property type="match status" value="1"/>
</dbReference>
<dbReference type="GO" id="GO:0071949">
    <property type="term" value="F:FAD binding"/>
    <property type="evidence" value="ECO:0007669"/>
    <property type="project" value="InterPro"/>
</dbReference>
<dbReference type="InterPro" id="IPR036318">
    <property type="entry name" value="FAD-bd_PCMH-like_sf"/>
</dbReference>
<dbReference type="SUPFAM" id="SSF56176">
    <property type="entry name" value="FAD-binding/transporter-associated domain-like"/>
    <property type="match status" value="1"/>
</dbReference>
<dbReference type="PANTHER" id="PTHR43762">
    <property type="entry name" value="L-GULONOLACTONE OXIDASE"/>
    <property type="match status" value="1"/>
</dbReference>
<dbReference type="InterPro" id="IPR016166">
    <property type="entry name" value="FAD-bd_PCMH"/>
</dbReference>
<evidence type="ECO:0000259" key="3">
    <source>
        <dbReference type="PROSITE" id="PS51387"/>
    </source>
</evidence>
<organism evidence="4">
    <name type="scientific">freshwater metagenome</name>
    <dbReference type="NCBI Taxonomy" id="449393"/>
    <lineage>
        <taxon>unclassified sequences</taxon>
        <taxon>metagenomes</taxon>
        <taxon>ecological metagenomes</taxon>
    </lineage>
</organism>
<dbReference type="AlphaFoldDB" id="A0A6J6GSA4"/>
<dbReference type="EMBL" id="CAEZZV010000222">
    <property type="protein sequence ID" value="CAB4789520.1"/>
    <property type="molecule type" value="Genomic_DNA"/>
</dbReference>
<dbReference type="GO" id="GO:0003885">
    <property type="term" value="F:D-arabinono-1,4-lactone oxidase activity"/>
    <property type="evidence" value="ECO:0007669"/>
    <property type="project" value="InterPro"/>
</dbReference>
<gene>
    <name evidence="4" type="ORF">UFOPK1820_00850</name>
    <name evidence="5" type="ORF">UFOPK1960_00932</name>
    <name evidence="6" type="ORF">UFOPK2921_01358</name>
</gene>
<dbReference type="Gene3D" id="1.10.45.10">
    <property type="entry name" value="Vanillyl-alcohol Oxidase, Chain A, domain 4"/>
    <property type="match status" value="1"/>
</dbReference>
<dbReference type="PROSITE" id="PS00435">
    <property type="entry name" value="PEROXIDASE_1"/>
    <property type="match status" value="1"/>
</dbReference>
<accession>A0A6J6GSA4</accession>
<dbReference type="InterPro" id="IPR006094">
    <property type="entry name" value="Oxid_FAD_bind_N"/>
</dbReference>
<dbReference type="InterPro" id="IPR016171">
    <property type="entry name" value="Vanillyl_alc_oxidase_C-sub2"/>
</dbReference>
<evidence type="ECO:0000256" key="2">
    <source>
        <dbReference type="SAM" id="MobiDB-lite"/>
    </source>
</evidence>
<feature type="region of interest" description="Disordered" evidence="2">
    <location>
        <begin position="1"/>
        <end position="26"/>
    </location>
</feature>
<dbReference type="InterPro" id="IPR019793">
    <property type="entry name" value="Peroxidases_heam-ligand_BS"/>
</dbReference>
<dbReference type="InterPro" id="IPR016167">
    <property type="entry name" value="FAD-bd_PCMH_sub1"/>
</dbReference>